<dbReference type="HOGENOM" id="CLU_1696228_0_0_1"/>
<evidence type="ECO:0008006" key="3">
    <source>
        <dbReference type="Google" id="ProtNLM"/>
    </source>
</evidence>
<sequence length="155" mass="17495">MASLISFPTSESAPIPVPSPLVYLSFRRISLPAASAPTPHRASIVSSQLPPRHEARDARRVRIITESYETEKSYFNGLDLVYQHLLSPILASLITPNRELTTLSSNFIGDIWSFHRTFEVDFTLHRPSRTFSLPLSLHLFHNLIPSFAHIPHVTL</sequence>
<dbReference type="STRING" id="870435.A0A0C3N1M8"/>
<gene>
    <name evidence="1" type="ORF">M404DRAFT_34596</name>
</gene>
<dbReference type="Gene3D" id="1.20.900.10">
    <property type="entry name" value="Dbl homology (DH) domain"/>
    <property type="match status" value="1"/>
</dbReference>
<evidence type="ECO:0000313" key="2">
    <source>
        <dbReference type="Proteomes" id="UP000054217"/>
    </source>
</evidence>
<organism evidence="1 2">
    <name type="scientific">Pisolithus tinctorius Marx 270</name>
    <dbReference type="NCBI Taxonomy" id="870435"/>
    <lineage>
        <taxon>Eukaryota</taxon>
        <taxon>Fungi</taxon>
        <taxon>Dikarya</taxon>
        <taxon>Basidiomycota</taxon>
        <taxon>Agaricomycotina</taxon>
        <taxon>Agaricomycetes</taxon>
        <taxon>Agaricomycetidae</taxon>
        <taxon>Boletales</taxon>
        <taxon>Sclerodermatineae</taxon>
        <taxon>Pisolithaceae</taxon>
        <taxon>Pisolithus</taxon>
    </lineage>
</organism>
<dbReference type="EMBL" id="KN832081">
    <property type="protein sequence ID" value="KIN94984.1"/>
    <property type="molecule type" value="Genomic_DNA"/>
</dbReference>
<evidence type="ECO:0000313" key="1">
    <source>
        <dbReference type="EMBL" id="KIN94984.1"/>
    </source>
</evidence>
<dbReference type="SUPFAM" id="SSF48065">
    <property type="entry name" value="DBL homology domain (DH-domain)"/>
    <property type="match status" value="1"/>
</dbReference>
<dbReference type="Proteomes" id="UP000054217">
    <property type="component" value="Unassembled WGS sequence"/>
</dbReference>
<reference evidence="2" key="2">
    <citation type="submission" date="2015-01" db="EMBL/GenBank/DDBJ databases">
        <title>Evolutionary Origins and Diversification of the Mycorrhizal Mutualists.</title>
        <authorList>
            <consortium name="DOE Joint Genome Institute"/>
            <consortium name="Mycorrhizal Genomics Consortium"/>
            <person name="Kohler A."/>
            <person name="Kuo A."/>
            <person name="Nagy L.G."/>
            <person name="Floudas D."/>
            <person name="Copeland A."/>
            <person name="Barry K.W."/>
            <person name="Cichocki N."/>
            <person name="Veneault-Fourrey C."/>
            <person name="LaButti K."/>
            <person name="Lindquist E.A."/>
            <person name="Lipzen A."/>
            <person name="Lundell T."/>
            <person name="Morin E."/>
            <person name="Murat C."/>
            <person name="Riley R."/>
            <person name="Ohm R."/>
            <person name="Sun H."/>
            <person name="Tunlid A."/>
            <person name="Henrissat B."/>
            <person name="Grigoriev I.V."/>
            <person name="Hibbett D.S."/>
            <person name="Martin F."/>
        </authorList>
    </citation>
    <scope>NUCLEOTIDE SEQUENCE [LARGE SCALE GENOMIC DNA]</scope>
    <source>
        <strain evidence="2">Marx 270</strain>
    </source>
</reference>
<dbReference type="OrthoDB" id="660555at2759"/>
<dbReference type="InParanoid" id="A0A0C3N1M8"/>
<dbReference type="InterPro" id="IPR035899">
    <property type="entry name" value="DBL_dom_sf"/>
</dbReference>
<protein>
    <recommendedName>
        <fullName evidence="3">DH domain-containing protein</fullName>
    </recommendedName>
</protein>
<name>A0A0C3N1M8_PISTI</name>
<accession>A0A0C3N1M8</accession>
<proteinExistence type="predicted"/>
<keyword evidence="2" id="KW-1185">Reference proteome</keyword>
<dbReference type="AlphaFoldDB" id="A0A0C3N1M8"/>
<reference evidence="1 2" key="1">
    <citation type="submission" date="2014-04" db="EMBL/GenBank/DDBJ databases">
        <authorList>
            <consortium name="DOE Joint Genome Institute"/>
            <person name="Kuo A."/>
            <person name="Kohler A."/>
            <person name="Costa M.D."/>
            <person name="Nagy L.G."/>
            <person name="Floudas D."/>
            <person name="Copeland A."/>
            <person name="Barry K.W."/>
            <person name="Cichocki N."/>
            <person name="Veneault-Fourrey C."/>
            <person name="LaButti K."/>
            <person name="Lindquist E.A."/>
            <person name="Lipzen A."/>
            <person name="Lundell T."/>
            <person name="Morin E."/>
            <person name="Murat C."/>
            <person name="Sun H."/>
            <person name="Tunlid A."/>
            <person name="Henrissat B."/>
            <person name="Grigoriev I.V."/>
            <person name="Hibbett D.S."/>
            <person name="Martin F."/>
            <person name="Nordberg H.P."/>
            <person name="Cantor M.N."/>
            <person name="Hua S.X."/>
        </authorList>
    </citation>
    <scope>NUCLEOTIDE SEQUENCE [LARGE SCALE GENOMIC DNA]</scope>
    <source>
        <strain evidence="1 2">Marx 270</strain>
    </source>
</reference>